<evidence type="ECO:0000256" key="2">
    <source>
        <dbReference type="ARBA" id="ARBA00022448"/>
    </source>
</evidence>
<feature type="transmembrane region" description="Helical" evidence="7">
    <location>
        <begin position="33"/>
        <end position="52"/>
    </location>
</feature>
<keyword evidence="4" id="KW-0029">Amino-acid transport</keyword>
<organism evidence="9">
    <name type="scientific">Sesamum radiatum</name>
    <name type="common">Black benniseed</name>
    <dbReference type="NCBI Taxonomy" id="300843"/>
    <lineage>
        <taxon>Eukaryota</taxon>
        <taxon>Viridiplantae</taxon>
        <taxon>Streptophyta</taxon>
        <taxon>Embryophyta</taxon>
        <taxon>Tracheophyta</taxon>
        <taxon>Spermatophyta</taxon>
        <taxon>Magnoliopsida</taxon>
        <taxon>eudicotyledons</taxon>
        <taxon>Gunneridae</taxon>
        <taxon>Pentapetalae</taxon>
        <taxon>asterids</taxon>
        <taxon>lamiids</taxon>
        <taxon>Lamiales</taxon>
        <taxon>Pedaliaceae</taxon>
        <taxon>Sesamum</taxon>
    </lineage>
</organism>
<evidence type="ECO:0000256" key="1">
    <source>
        <dbReference type="ARBA" id="ARBA00004370"/>
    </source>
</evidence>
<proteinExistence type="predicted"/>
<evidence type="ECO:0000256" key="3">
    <source>
        <dbReference type="ARBA" id="ARBA00022692"/>
    </source>
</evidence>
<keyword evidence="3 7" id="KW-0812">Transmembrane</keyword>
<feature type="transmembrane region" description="Helical" evidence="7">
    <location>
        <begin position="149"/>
        <end position="166"/>
    </location>
</feature>
<keyword evidence="6 7" id="KW-0472">Membrane</keyword>
<evidence type="ECO:0000256" key="7">
    <source>
        <dbReference type="SAM" id="Phobius"/>
    </source>
</evidence>
<dbReference type="Pfam" id="PF01490">
    <property type="entry name" value="Aa_trans"/>
    <property type="match status" value="1"/>
</dbReference>
<dbReference type="EMBL" id="JACGWJ010000032">
    <property type="protein sequence ID" value="KAL0297075.1"/>
    <property type="molecule type" value="Genomic_DNA"/>
</dbReference>
<sequence>MAQIERGKTAEERAIDAWLPITASRTAKWWHSAFHNVTAMVGAGVLSLPYAISNMGWGPGVVILILSWSITLFTLWQMVELHESVPGKRFDRYHELGQYAFGHKLGLYIVVPQQVVVEVSTCIIYMVTGGKSLKKFHELVCPDCHEIRLTYFILIFASVHFVLSHLPNFHSITIISLAAAIFNYCLDASLAGGPRPNVSYELRGRSTSANVLNFFGALGDIAFAYAGHNVVLEIQATIPSTPEQPSTKPMWKGVVFAYIIVAICYLPISLVCYYIFGNSVDDNVLLTLQKPTWLIASANVFVLVHVIGSYQVYAMPVF</sequence>
<keyword evidence="5 7" id="KW-1133">Transmembrane helix</keyword>
<protein>
    <submittedName>
        <fullName evidence="9">Lysine histidine transporter-like 2</fullName>
    </submittedName>
</protein>
<evidence type="ECO:0000256" key="5">
    <source>
        <dbReference type="ARBA" id="ARBA00022989"/>
    </source>
</evidence>
<feature type="transmembrane region" description="Helical" evidence="7">
    <location>
        <begin position="59"/>
        <end position="79"/>
    </location>
</feature>
<feature type="transmembrane region" description="Helical" evidence="7">
    <location>
        <begin position="105"/>
        <end position="128"/>
    </location>
</feature>
<reference evidence="9" key="1">
    <citation type="submission" date="2020-06" db="EMBL/GenBank/DDBJ databases">
        <authorList>
            <person name="Li T."/>
            <person name="Hu X."/>
            <person name="Zhang T."/>
            <person name="Song X."/>
            <person name="Zhang H."/>
            <person name="Dai N."/>
            <person name="Sheng W."/>
            <person name="Hou X."/>
            <person name="Wei L."/>
        </authorList>
    </citation>
    <scope>NUCLEOTIDE SEQUENCE</scope>
    <source>
        <strain evidence="9">G02</strain>
        <tissue evidence="9">Leaf</tissue>
    </source>
</reference>
<reference evidence="9" key="2">
    <citation type="journal article" date="2024" name="Plant">
        <title>Genomic evolution and insights into agronomic trait innovations of Sesamum species.</title>
        <authorList>
            <person name="Miao H."/>
            <person name="Wang L."/>
            <person name="Qu L."/>
            <person name="Liu H."/>
            <person name="Sun Y."/>
            <person name="Le M."/>
            <person name="Wang Q."/>
            <person name="Wei S."/>
            <person name="Zheng Y."/>
            <person name="Lin W."/>
            <person name="Duan Y."/>
            <person name="Cao H."/>
            <person name="Xiong S."/>
            <person name="Wang X."/>
            <person name="Wei L."/>
            <person name="Li C."/>
            <person name="Ma Q."/>
            <person name="Ju M."/>
            <person name="Zhao R."/>
            <person name="Li G."/>
            <person name="Mu C."/>
            <person name="Tian Q."/>
            <person name="Mei H."/>
            <person name="Zhang T."/>
            <person name="Gao T."/>
            <person name="Zhang H."/>
        </authorList>
    </citation>
    <scope>NUCLEOTIDE SEQUENCE</scope>
    <source>
        <strain evidence="9">G02</strain>
    </source>
</reference>
<keyword evidence="2" id="KW-0813">Transport</keyword>
<dbReference type="PANTHER" id="PTHR48017">
    <property type="entry name" value="OS05G0424000 PROTEIN-RELATED"/>
    <property type="match status" value="1"/>
</dbReference>
<feature type="transmembrane region" description="Helical" evidence="7">
    <location>
        <begin position="292"/>
        <end position="313"/>
    </location>
</feature>
<feature type="transmembrane region" description="Helical" evidence="7">
    <location>
        <begin position="255"/>
        <end position="276"/>
    </location>
</feature>
<gene>
    <name evidence="9" type="ORF">Sradi_6759600</name>
</gene>
<dbReference type="Gene3D" id="1.20.1740.10">
    <property type="entry name" value="Amino acid/polyamine transporter I"/>
    <property type="match status" value="1"/>
</dbReference>
<comment type="caution">
    <text evidence="9">The sequence shown here is derived from an EMBL/GenBank/DDBJ whole genome shotgun (WGS) entry which is preliminary data.</text>
</comment>
<evidence type="ECO:0000313" key="9">
    <source>
        <dbReference type="EMBL" id="KAL0297075.1"/>
    </source>
</evidence>
<dbReference type="GO" id="GO:0006865">
    <property type="term" value="P:amino acid transport"/>
    <property type="evidence" value="ECO:0007669"/>
    <property type="project" value="UniProtKB-KW"/>
</dbReference>
<evidence type="ECO:0000259" key="8">
    <source>
        <dbReference type="Pfam" id="PF01490"/>
    </source>
</evidence>
<accession>A0AAW2JRN4</accession>
<evidence type="ECO:0000256" key="6">
    <source>
        <dbReference type="ARBA" id="ARBA00023136"/>
    </source>
</evidence>
<dbReference type="InterPro" id="IPR013057">
    <property type="entry name" value="AA_transpt_TM"/>
</dbReference>
<dbReference type="AlphaFoldDB" id="A0AAW2JRN4"/>
<evidence type="ECO:0000256" key="4">
    <source>
        <dbReference type="ARBA" id="ARBA00022970"/>
    </source>
</evidence>
<name>A0AAW2JRN4_SESRA</name>
<comment type="subcellular location">
    <subcellularLocation>
        <location evidence="1">Membrane</location>
    </subcellularLocation>
</comment>
<feature type="domain" description="Amino acid transporter transmembrane" evidence="8">
    <location>
        <begin position="26"/>
        <end position="318"/>
    </location>
</feature>
<dbReference type="GO" id="GO:0016020">
    <property type="term" value="C:membrane"/>
    <property type="evidence" value="ECO:0007669"/>
    <property type="project" value="UniProtKB-SubCell"/>
</dbReference>